<proteinExistence type="predicted"/>
<comment type="caution">
    <text evidence="1">The sequence shown here is derived from an EMBL/GenBank/DDBJ whole genome shotgun (WGS) entry which is preliminary data.</text>
</comment>
<protein>
    <submittedName>
        <fullName evidence="1">Uncharacterized protein</fullName>
    </submittedName>
</protein>
<dbReference type="AlphaFoldDB" id="A0A0D8FPP3"/>
<dbReference type="RefSeq" id="WP_035392479.1">
    <property type="nucleotide sequence ID" value="NZ_JQKF01000110.1"/>
</dbReference>
<reference evidence="1 2" key="1">
    <citation type="submission" date="2015-01" db="EMBL/GenBank/DDBJ databases">
        <title>Draft genome of the acidophilic iron oxidizer Ferrimicrobium acidiphilum strain T23.</title>
        <authorList>
            <person name="Poehlein A."/>
            <person name="Eisen S."/>
            <person name="Schloemann M."/>
            <person name="Johnson B.D."/>
            <person name="Daniel R."/>
            <person name="Muehling M."/>
        </authorList>
    </citation>
    <scope>NUCLEOTIDE SEQUENCE [LARGE SCALE GENOMIC DNA]</scope>
    <source>
        <strain evidence="1 2">T23</strain>
    </source>
</reference>
<evidence type="ECO:0000313" key="1">
    <source>
        <dbReference type="EMBL" id="KJE75228.1"/>
    </source>
</evidence>
<organism evidence="1 2">
    <name type="scientific">Ferrimicrobium acidiphilum DSM 19497</name>
    <dbReference type="NCBI Taxonomy" id="1121877"/>
    <lineage>
        <taxon>Bacteria</taxon>
        <taxon>Bacillati</taxon>
        <taxon>Actinomycetota</taxon>
        <taxon>Acidimicrobiia</taxon>
        <taxon>Acidimicrobiales</taxon>
        <taxon>Acidimicrobiaceae</taxon>
        <taxon>Ferrimicrobium</taxon>
    </lineage>
</organism>
<gene>
    <name evidence="1" type="ORF">FEAC_30350</name>
</gene>
<sequence>MGVARTTSIVTIGECGADEALLVDQVQPHCDVLLTVARQVSGELGLLASNRRTALAGRRMPQRQHWGWIALFLRINSDVRMSFVSICE</sequence>
<dbReference type="EMBL" id="JXUW01000056">
    <property type="protein sequence ID" value="KJE75228.1"/>
    <property type="molecule type" value="Genomic_DNA"/>
</dbReference>
<dbReference type="Proteomes" id="UP000032336">
    <property type="component" value="Unassembled WGS sequence"/>
</dbReference>
<evidence type="ECO:0000313" key="2">
    <source>
        <dbReference type="Proteomes" id="UP000032336"/>
    </source>
</evidence>
<keyword evidence="2" id="KW-1185">Reference proteome</keyword>
<accession>A0A0D8FPP3</accession>
<name>A0A0D8FPP3_9ACTN</name>